<dbReference type="EMBL" id="JACCHS010000054">
    <property type="protein sequence ID" value="NYT46899.1"/>
    <property type="molecule type" value="Genomic_DNA"/>
</dbReference>
<organism evidence="1 2">
    <name type="scientific">Candidatus Methanofishera endochildressiae</name>
    <dbReference type="NCBI Taxonomy" id="2738884"/>
    <lineage>
        <taxon>Bacteria</taxon>
        <taxon>Pseudomonadati</taxon>
        <taxon>Pseudomonadota</taxon>
        <taxon>Gammaproteobacteria</taxon>
        <taxon>Candidatus Methanofishera</taxon>
    </lineage>
</organism>
<gene>
    <name evidence="1" type="ORF">H0A75_03975</name>
</gene>
<dbReference type="AlphaFoldDB" id="A0A7Z0SDL8"/>
<proteinExistence type="predicted"/>
<reference evidence="1 2" key="1">
    <citation type="submission" date="2020-05" db="EMBL/GenBank/DDBJ databases">
        <title>Horizontal transmission and recombination maintain forever young bacterial symbiont genomes.</title>
        <authorList>
            <person name="Russell S.L."/>
            <person name="Pepper-Tunick E."/>
            <person name="Svedberg J."/>
            <person name="Byrne A."/>
            <person name="Ruelas Castillo J."/>
            <person name="Vollmers C."/>
            <person name="Beinart R.A."/>
            <person name="Corbett-Detig R."/>
        </authorList>
    </citation>
    <scope>NUCLEOTIDE SEQUENCE [LARGE SCALE GENOMIC DNA]</scope>
    <source>
        <strain evidence="1">4727-3</strain>
    </source>
</reference>
<protein>
    <submittedName>
        <fullName evidence="1">Uncharacterized protein</fullName>
    </submittedName>
</protein>
<name>A0A7Z0SDL8_9GAMM</name>
<comment type="caution">
    <text evidence="1">The sequence shown here is derived from an EMBL/GenBank/DDBJ whole genome shotgun (WGS) entry which is preliminary data.</text>
</comment>
<accession>A0A7Z0SDL8</accession>
<sequence length="52" mass="6020">MRSVTTTHKSRFVITRVRWTVIRNAILASRRYRALRLSELPCCLSGTVSSLR</sequence>
<dbReference type="Proteomes" id="UP000537890">
    <property type="component" value="Unassembled WGS sequence"/>
</dbReference>
<evidence type="ECO:0000313" key="1">
    <source>
        <dbReference type="EMBL" id="NYT46899.1"/>
    </source>
</evidence>
<evidence type="ECO:0000313" key="2">
    <source>
        <dbReference type="Proteomes" id="UP000537890"/>
    </source>
</evidence>